<keyword evidence="7" id="KW-1133">Transmembrane helix</keyword>
<sequence length="519" mass="58194">MSDLVTIVFIVLGGFVMFLSIKETQRILSLLQGNKYRKNWNILRSLMIFFLFGYLGILILFSLKIQWLILILTGVIFFFGALFVYMVVKVGFLSIQDLIKTNILRLELQKQKEISEAIARTKSEFLATMSHELRTPMNGVIGMTNLLLDTELEPEQREYVETINTSGAALLMLINDILDFSKIESGKVSLEAEPFEIRACIETVLSLLSFMTKEKSLEVQYLIDPQVSPLIAGDIHYLQQILVNLVGNAIKFTSVGKVSINVSKYQDNQLLFAIKDSGLGIPSHKLDKLFKPFSQIDSSTTRKFGGTGLGLAICKKLISLMGGDIWVESFVGQGTTFLFTIPYYPMAMQRYPNIEGVDPISDLALEAVEIPKSNTLFNKIPKLAEQIPLKILLAEDNLVNQKLANRLFEKMGYDIDVATNGIEVLAAIQKQSYDLIFMDVQMPEMDGLEATRQIRAIEQSGQIGLSSLAKSIQIIAITANAMQEDREKCLASGMNDFIAKPFKVEQIQTAIEKWGRKQP</sequence>
<dbReference type="CDD" id="cd00082">
    <property type="entry name" value="HisKA"/>
    <property type="match status" value="1"/>
</dbReference>
<dbReference type="SMART" id="SM00387">
    <property type="entry name" value="HATPase_c"/>
    <property type="match status" value="1"/>
</dbReference>
<dbReference type="InterPro" id="IPR001789">
    <property type="entry name" value="Sig_transdc_resp-reg_receiver"/>
</dbReference>
<dbReference type="GO" id="GO:0005524">
    <property type="term" value="F:ATP binding"/>
    <property type="evidence" value="ECO:0007669"/>
    <property type="project" value="UniProtKB-KW"/>
</dbReference>
<dbReference type="SUPFAM" id="SSF47384">
    <property type="entry name" value="Homodimeric domain of signal transducing histidine kinase"/>
    <property type="match status" value="1"/>
</dbReference>
<gene>
    <name evidence="10" type="ORF">VB774_07695</name>
</gene>
<name>A0ABU5TGS6_9CYAN</name>
<dbReference type="Pfam" id="PF02518">
    <property type="entry name" value="HATPase_c"/>
    <property type="match status" value="1"/>
</dbReference>
<dbReference type="Pfam" id="PF00072">
    <property type="entry name" value="Response_reg"/>
    <property type="match status" value="1"/>
</dbReference>
<dbReference type="SMART" id="SM00388">
    <property type="entry name" value="HisKA"/>
    <property type="match status" value="1"/>
</dbReference>
<dbReference type="Gene3D" id="3.30.565.10">
    <property type="entry name" value="Histidine kinase-like ATPase, C-terminal domain"/>
    <property type="match status" value="1"/>
</dbReference>
<feature type="domain" description="Histidine kinase" evidence="8">
    <location>
        <begin position="128"/>
        <end position="345"/>
    </location>
</feature>
<evidence type="ECO:0000256" key="7">
    <source>
        <dbReference type="SAM" id="Phobius"/>
    </source>
</evidence>
<evidence type="ECO:0000313" key="10">
    <source>
        <dbReference type="EMBL" id="MEA5477502.1"/>
    </source>
</evidence>
<keyword evidence="11" id="KW-1185">Reference proteome</keyword>
<evidence type="ECO:0000259" key="8">
    <source>
        <dbReference type="PROSITE" id="PS50109"/>
    </source>
</evidence>
<protein>
    <recommendedName>
        <fullName evidence="2">histidine kinase</fullName>
        <ecNumber evidence="2">2.7.13.3</ecNumber>
    </recommendedName>
</protein>
<evidence type="ECO:0000256" key="5">
    <source>
        <dbReference type="ARBA" id="ARBA00023012"/>
    </source>
</evidence>
<dbReference type="InterPro" id="IPR036097">
    <property type="entry name" value="HisK_dim/P_sf"/>
</dbReference>
<dbReference type="Gene3D" id="1.10.287.130">
    <property type="match status" value="1"/>
</dbReference>
<feature type="transmembrane region" description="Helical" evidence="7">
    <location>
        <begin position="42"/>
        <end position="61"/>
    </location>
</feature>
<reference evidence="10 11" key="1">
    <citation type="submission" date="2023-12" db="EMBL/GenBank/DDBJ databases">
        <title>Baltic Sea Cyanobacteria.</title>
        <authorList>
            <person name="Delbaje E."/>
            <person name="Fewer D.P."/>
            <person name="Shishido T.K."/>
        </authorList>
    </citation>
    <scope>NUCLEOTIDE SEQUENCE [LARGE SCALE GENOMIC DNA]</scope>
    <source>
        <strain evidence="10 11">UHCC 0370</strain>
    </source>
</reference>
<evidence type="ECO:0000256" key="3">
    <source>
        <dbReference type="ARBA" id="ARBA00022553"/>
    </source>
</evidence>
<keyword evidence="10" id="KW-0547">Nucleotide-binding</keyword>
<keyword evidence="7" id="KW-0812">Transmembrane</keyword>
<organism evidence="10 11">
    <name type="scientific">Pseudanabaena galeata UHCC 0370</name>
    <dbReference type="NCBI Taxonomy" id="3110310"/>
    <lineage>
        <taxon>Bacteria</taxon>
        <taxon>Bacillati</taxon>
        <taxon>Cyanobacteriota</taxon>
        <taxon>Cyanophyceae</taxon>
        <taxon>Pseudanabaenales</taxon>
        <taxon>Pseudanabaenaceae</taxon>
        <taxon>Pseudanabaena</taxon>
    </lineage>
</organism>
<feature type="modified residue" description="4-aspartylphosphate" evidence="6">
    <location>
        <position position="439"/>
    </location>
</feature>
<comment type="catalytic activity">
    <reaction evidence="1">
        <text>ATP + protein L-histidine = ADP + protein N-phospho-L-histidine.</text>
        <dbReference type="EC" id="2.7.13.3"/>
    </reaction>
</comment>
<proteinExistence type="predicted"/>
<dbReference type="PROSITE" id="PS50110">
    <property type="entry name" value="RESPONSE_REGULATORY"/>
    <property type="match status" value="1"/>
</dbReference>
<dbReference type="EC" id="2.7.13.3" evidence="2"/>
<evidence type="ECO:0000256" key="6">
    <source>
        <dbReference type="PROSITE-ProRule" id="PRU00169"/>
    </source>
</evidence>
<feature type="domain" description="Response regulatory" evidence="9">
    <location>
        <begin position="390"/>
        <end position="515"/>
    </location>
</feature>
<dbReference type="InterPro" id="IPR003594">
    <property type="entry name" value="HATPase_dom"/>
</dbReference>
<dbReference type="CDD" id="cd17546">
    <property type="entry name" value="REC_hyHK_CKI1_RcsC-like"/>
    <property type="match status" value="1"/>
</dbReference>
<dbReference type="Pfam" id="PF00512">
    <property type="entry name" value="HisKA"/>
    <property type="match status" value="1"/>
</dbReference>
<evidence type="ECO:0000256" key="4">
    <source>
        <dbReference type="ARBA" id="ARBA00022777"/>
    </source>
</evidence>
<evidence type="ECO:0000256" key="2">
    <source>
        <dbReference type="ARBA" id="ARBA00012438"/>
    </source>
</evidence>
<accession>A0ABU5TGS6</accession>
<feature type="transmembrane region" description="Helical" evidence="7">
    <location>
        <begin position="6"/>
        <end position="21"/>
    </location>
</feature>
<feature type="transmembrane region" description="Helical" evidence="7">
    <location>
        <begin position="67"/>
        <end position="88"/>
    </location>
</feature>
<comment type="caution">
    <text evidence="10">The sequence shown here is derived from an EMBL/GenBank/DDBJ whole genome shotgun (WGS) entry which is preliminary data.</text>
</comment>
<dbReference type="PANTHER" id="PTHR45339:SF1">
    <property type="entry name" value="HYBRID SIGNAL TRANSDUCTION HISTIDINE KINASE J"/>
    <property type="match status" value="1"/>
</dbReference>
<dbReference type="InterPro" id="IPR003661">
    <property type="entry name" value="HisK_dim/P_dom"/>
</dbReference>
<keyword evidence="5" id="KW-0902">Two-component regulatory system</keyword>
<dbReference type="InterPro" id="IPR011006">
    <property type="entry name" value="CheY-like_superfamily"/>
</dbReference>
<keyword evidence="4" id="KW-0808">Transferase</keyword>
<dbReference type="Proteomes" id="UP001301388">
    <property type="component" value="Unassembled WGS sequence"/>
</dbReference>
<dbReference type="Gene3D" id="3.40.50.2300">
    <property type="match status" value="1"/>
</dbReference>
<dbReference type="InterPro" id="IPR005467">
    <property type="entry name" value="His_kinase_dom"/>
</dbReference>
<dbReference type="InterPro" id="IPR004358">
    <property type="entry name" value="Sig_transdc_His_kin-like_C"/>
</dbReference>
<dbReference type="PANTHER" id="PTHR45339">
    <property type="entry name" value="HYBRID SIGNAL TRANSDUCTION HISTIDINE KINASE J"/>
    <property type="match status" value="1"/>
</dbReference>
<dbReference type="CDD" id="cd16922">
    <property type="entry name" value="HATPase_EvgS-ArcB-TorS-like"/>
    <property type="match status" value="1"/>
</dbReference>
<dbReference type="PRINTS" id="PR00344">
    <property type="entry name" value="BCTRLSENSOR"/>
</dbReference>
<dbReference type="PROSITE" id="PS50109">
    <property type="entry name" value="HIS_KIN"/>
    <property type="match status" value="1"/>
</dbReference>
<keyword evidence="10" id="KW-0067">ATP-binding</keyword>
<dbReference type="InterPro" id="IPR036890">
    <property type="entry name" value="HATPase_C_sf"/>
</dbReference>
<keyword evidence="3 6" id="KW-0597">Phosphoprotein</keyword>
<dbReference type="EMBL" id="JAYGIE010000027">
    <property type="protein sequence ID" value="MEA5477502.1"/>
    <property type="molecule type" value="Genomic_DNA"/>
</dbReference>
<keyword evidence="7" id="KW-0472">Membrane</keyword>
<dbReference type="SMART" id="SM00448">
    <property type="entry name" value="REC"/>
    <property type="match status" value="1"/>
</dbReference>
<evidence type="ECO:0000256" key="1">
    <source>
        <dbReference type="ARBA" id="ARBA00000085"/>
    </source>
</evidence>
<dbReference type="SUPFAM" id="SSF55874">
    <property type="entry name" value="ATPase domain of HSP90 chaperone/DNA topoisomerase II/histidine kinase"/>
    <property type="match status" value="1"/>
</dbReference>
<evidence type="ECO:0000313" key="11">
    <source>
        <dbReference type="Proteomes" id="UP001301388"/>
    </source>
</evidence>
<keyword evidence="4" id="KW-0418">Kinase</keyword>
<dbReference type="RefSeq" id="WP_323261076.1">
    <property type="nucleotide sequence ID" value="NZ_JAYGIE010000027.1"/>
</dbReference>
<dbReference type="SUPFAM" id="SSF52172">
    <property type="entry name" value="CheY-like"/>
    <property type="match status" value="1"/>
</dbReference>
<evidence type="ECO:0000259" key="9">
    <source>
        <dbReference type="PROSITE" id="PS50110"/>
    </source>
</evidence>